<organism evidence="2 3">
    <name type="scientific">Paenibacillus anaericanus</name>
    <dbReference type="NCBI Taxonomy" id="170367"/>
    <lineage>
        <taxon>Bacteria</taxon>
        <taxon>Bacillati</taxon>
        <taxon>Bacillota</taxon>
        <taxon>Bacilli</taxon>
        <taxon>Bacillales</taxon>
        <taxon>Paenibacillaceae</taxon>
        <taxon>Paenibacillus</taxon>
    </lineage>
</organism>
<sequence>MQVVVRKVKLPQDYPYIAEVLNTCLPEPITAQDLELDDSKIPSQGHLYRDENKLLAGFDRYVIVAVNAADIPIAYGISWRAPWTAHGELNHRLVVDPRYRHMGIGQEVYRHLEQWAHSIGASKLNYEIRDEDNSALQFATQLGFKINRHVFESVLDLSTFKLEEYLPGISKVEETGVVITSLDKLDGEIALKEQALYELYRDTSYDIPGFSGEYFDQQEWKKWTLDLPGSSPNYLFVAIENNQWVGVAHVLYKGATSSFYHEFTGVRSSHRGRGIAQALKIKSIEAALEKQPQYMRTNNDSMNTPMLKINRDYLGFRAVPGLYVLAKNI</sequence>
<evidence type="ECO:0000259" key="1">
    <source>
        <dbReference type="PROSITE" id="PS51186"/>
    </source>
</evidence>
<dbReference type="EMBL" id="RZNY01000004">
    <property type="protein sequence ID" value="RUT47510.1"/>
    <property type="molecule type" value="Genomic_DNA"/>
</dbReference>
<feature type="domain" description="N-acetyltransferase" evidence="1">
    <location>
        <begin position="3"/>
        <end position="167"/>
    </location>
</feature>
<dbReference type="GO" id="GO:0016747">
    <property type="term" value="F:acyltransferase activity, transferring groups other than amino-acyl groups"/>
    <property type="evidence" value="ECO:0007669"/>
    <property type="project" value="InterPro"/>
</dbReference>
<evidence type="ECO:0000313" key="2">
    <source>
        <dbReference type="EMBL" id="RUT47510.1"/>
    </source>
</evidence>
<protein>
    <submittedName>
        <fullName evidence="2">GNAT family N-acetyltransferase</fullName>
    </submittedName>
</protein>
<keyword evidence="2" id="KW-0808">Transferase</keyword>
<dbReference type="AlphaFoldDB" id="A0A3S1BR12"/>
<dbReference type="InterPro" id="IPR000182">
    <property type="entry name" value="GNAT_dom"/>
</dbReference>
<proteinExistence type="predicted"/>
<gene>
    <name evidence="2" type="ORF">EJP82_07335</name>
</gene>
<keyword evidence="3" id="KW-1185">Reference proteome</keyword>
<dbReference type="Gene3D" id="3.40.630.30">
    <property type="match status" value="1"/>
</dbReference>
<evidence type="ECO:0000313" key="3">
    <source>
        <dbReference type="Proteomes" id="UP000279446"/>
    </source>
</evidence>
<name>A0A3S1BR12_9BACL</name>
<dbReference type="Proteomes" id="UP000279446">
    <property type="component" value="Unassembled WGS sequence"/>
</dbReference>
<reference evidence="2 3" key="1">
    <citation type="submission" date="2018-12" db="EMBL/GenBank/DDBJ databases">
        <authorList>
            <person name="Sun L."/>
            <person name="Chen Z."/>
        </authorList>
    </citation>
    <scope>NUCLEOTIDE SEQUENCE [LARGE SCALE GENOMIC DNA]</scope>
    <source>
        <strain evidence="2 3">DSM 15890</strain>
    </source>
</reference>
<dbReference type="CDD" id="cd04301">
    <property type="entry name" value="NAT_SF"/>
    <property type="match status" value="2"/>
</dbReference>
<dbReference type="RefSeq" id="WP_127191388.1">
    <property type="nucleotide sequence ID" value="NZ_RZNY01000004.1"/>
</dbReference>
<dbReference type="SUPFAM" id="SSF55729">
    <property type="entry name" value="Acyl-CoA N-acyltransferases (Nat)"/>
    <property type="match status" value="2"/>
</dbReference>
<dbReference type="Pfam" id="PF00583">
    <property type="entry name" value="Acetyltransf_1"/>
    <property type="match status" value="2"/>
</dbReference>
<dbReference type="PROSITE" id="PS51186">
    <property type="entry name" value="GNAT"/>
    <property type="match status" value="2"/>
</dbReference>
<dbReference type="PANTHER" id="PTHR43072:SF60">
    <property type="entry name" value="L-2,4-DIAMINOBUTYRIC ACID ACETYLTRANSFERASE"/>
    <property type="match status" value="1"/>
</dbReference>
<feature type="domain" description="N-acetyltransferase" evidence="1">
    <location>
        <begin position="177"/>
        <end position="329"/>
    </location>
</feature>
<dbReference type="InterPro" id="IPR016181">
    <property type="entry name" value="Acyl_CoA_acyltransferase"/>
</dbReference>
<comment type="caution">
    <text evidence="2">The sequence shown here is derived from an EMBL/GenBank/DDBJ whole genome shotgun (WGS) entry which is preliminary data.</text>
</comment>
<dbReference type="PANTHER" id="PTHR43072">
    <property type="entry name" value="N-ACETYLTRANSFERASE"/>
    <property type="match status" value="1"/>
</dbReference>
<accession>A0A3S1BR12</accession>
<dbReference type="OrthoDB" id="4140682at2"/>